<proteinExistence type="predicted"/>
<organism evidence="1">
    <name type="scientific">marine sediment metagenome</name>
    <dbReference type="NCBI Taxonomy" id="412755"/>
    <lineage>
        <taxon>unclassified sequences</taxon>
        <taxon>metagenomes</taxon>
        <taxon>ecological metagenomes</taxon>
    </lineage>
</organism>
<dbReference type="EMBL" id="LAZR01048061">
    <property type="protein sequence ID" value="KKK92781.1"/>
    <property type="molecule type" value="Genomic_DNA"/>
</dbReference>
<dbReference type="AlphaFoldDB" id="A0A0F9C7Y4"/>
<protein>
    <submittedName>
        <fullName evidence="1">Uncharacterized protein</fullName>
    </submittedName>
</protein>
<evidence type="ECO:0000313" key="1">
    <source>
        <dbReference type="EMBL" id="KKK92781.1"/>
    </source>
</evidence>
<reference evidence="1" key="1">
    <citation type="journal article" date="2015" name="Nature">
        <title>Complex archaea that bridge the gap between prokaryotes and eukaryotes.</title>
        <authorList>
            <person name="Spang A."/>
            <person name="Saw J.H."/>
            <person name="Jorgensen S.L."/>
            <person name="Zaremba-Niedzwiedzka K."/>
            <person name="Martijn J."/>
            <person name="Lind A.E."/>
            <person name="van Eijk R."/>
            <person name="Schleper C."/>
            <person name="Guy L."/>
            <person name="Ettema T.J."/>
        </authorList>
    </citation>
    <scope>NUCLEOTIDE SEQUENCE</scope>
</reference>
<sequence length="25" mass="2747">MKKYNMFGILLLGFLLISTGFGLVA</sequence>
<accession>A0A0F9C7Y4</accession>
<feature type="non-terminal residue" evidence="1">
    <location>
        <position position="25"/>
    </location>
</feature>
<gene>
    <name evidence="1" type="ORF">LCGC14_2699480</name>
</gene>
<name>A0A0F9C7Y4_9ZZZZ</name>
<comment type="caution">
    <text evidence="1">The sequence shown here is derived from an EMBL/GenBank/DDBJ whole genome shotgun (WGS) entry which is preliminary data.</text>
</comment>